<evidence type="ECO:0000313" key="2">
    <source>
        <dbReference type="EMBL" id="SPF28097.1"/>
    </source>
</evidence>
<dbReference type="Proteomes" id="UP000244932">
    <property type="component" value="Unassembled WGS sequence"/>
</dbReference>
<evidence type="ECO:0000259" key="1">
    <source>
        <dbReference type="Pfam" id="PF05239"/>
    </source>
</evidence>
<reference evidence="2 3" key="1">
    <citation type="submission" date="2018-03" db="EMBL/GenBank/DDBJ databases">
        <authorList>
            <person name="Keele B.F."/>
        </authorList>
    </citation>
    <scope>NUCLEOTIDE SEQUENCE [LARGE SCALE GENOMIC DNA]</scope>
    <source>
        <strain evidence="2 3">CeCT 8812</strain>
    </source>
</reference>
<gene>
    <name evidence="2" type="ORF">POI8812_00395</name>
</gene>
<protein>
    <recommendedName>
        <fullName evidence="1">PRC-barrel domain-containing protein</fullName>
    </recommendedName>
</protein>
<dbReference type="InterPro" id="IPR011033">
    <property type="entry name" value="PRC_barrel-like_sf"/>
</dbReference>
<sequence>MLARPTGRGAPFFWEPSKGYGVNDTAAYFAANILITQVFLEDLMKTFLISTAVAAAMATAAYAEGHSGINFMAEAEGEALLASDLLGARIYATEGAFDAANYEPGMETDWDDIGEINELIVARDGAIDGVVLGVGGFLGLGEKNVGIPMDQLTFVSDGEDADEYFIVVNASQQMLEEAPDFRTMQERQAAAQMEERDPMIDTEAAAIEGSMMQEAEAQTEEAANAVDQMGDEIEGETQEIAASAEAMGDELEAETQEVAADVTMEREADTRVEVAEGSDAETMQDMGAANAPLLAAPEMERDGYSRIEMADLTVERLNGATVYDVNDENVGEIGTFVLDGERLDQAVIDFGGFLGLGEKQVALPMDALNVQQSADGSSIRVYVDVTEARLDQMPEYEG</sequence>
<dbReference type="PANTHER" id="PTHR36505">
    <property type="entry name" value="BLR1072 PROTEIN"/>
    <property type="match status" value="1"/>
</dbReference>
<dbReference type="SUPFAM" id="SSF50346">
    <property type="entry name" value="PRC-barrel domain"/>
    <property type="match status" value="2"/>
</dbReference>
<dbReference type="Gene3D" id="2.30.30.240">
    <property type="entry name" value="PRC-barrel domain"/>
    <property type="match status" value="2"/>
</dbReference>
<feature type="domain" description="PRC-barrel" evidence="1">
    <location>
        <begin position="314"/>
        <end position="387"/>
    </location>
</feature>
<dbReference type="AlphaFoldDB" id="A0A2R8A777"/>
<dbReference type="Pfam" id="PF05239">
    <property type="entry name" value="PRC"/>
    <property type="match status" value="2"/>
</dbReference>
<organism evidence="2 3">
    <name type="scientific">Pontivivens insulae</name>
    <dbReference type="NCBI Taxonomy" id="1639689"/>
    <lineage>
        <taxon>Bacteria</taxon>
        <taxon>Pseudomonadati</taxon>
        <taxon>Pseudomonadota</taxon>
        <taxon>Alphaproteobacteria</taxon>
        <taxon>Rhodobacterales</taxon>
        <taxon>Paracoccaceae</taxon>
        <taxon>Pontivivens</taxon>
    </lineage>
</organism>
<evidence type="ECO:0000313" key="3">
    <source>
        <dbReference type="Proteomes" id="UP000244932"/>
    </source>
</evidence>
<name>A0A2R8A777_9RHOB</name>
<keyword evidence="3" id="KW-1185">Reference proteome</keyword>
<dbReference type="EMBL" id="OMKW01000001">
    <property type="protein sequence ID" value="SPF28097.1"/>
    <property type="molecule type" value="Genomic_DNA"/>
</dbReference>
<dbReference type="InterPro" id="IPR027275">
    <property type="entry name" value="PRC-brl_dom"/>
</dbReference>
<proteinExistence type="predicted"/>
<accession>A0A2R8A777</accession>
<dbReference type="PANTHER" id="PTHR36505:SF1">
    <property type="entry name" value="BLR1072 PROTEIN"/>
    <property type="match status" value="1"/>
</dbReference>
<feature type="domain" description="PRC-barrel" evidence="1">
    <location>
        <begin position="80"/>
        <end position="160"/>
    </location>
</feature>